<dbReference type="InterPro" id="IPR051826">
    <property type="entry name" value="E3_ubiquitin-ligase_domain"/>
</dbReference>
<keyword evidence="3" id="KW-0808">Transferase</keyword>
<keyword evidence="1" id="KW-0479">Metal-binding</keyword>
<evidence type="ECO:0000256" key="1">
    <source>
        <dbReference type="PROSITE-ProRule" id="PRU00175"/>
    </source>
</evidence>
<evidence type="ECO:0000313" key="4">
    <source>
        <dbReference type="Proteomes" id="UP001642464"/>
    </source>
</evidence>
<name>A0ABP0NS50_9DINO</name>
<dbReference type="SMART" id="SM00184">
    <property type="entry name" value="RING"/>
    <property type="match status" value="1"/>
</dbReference>
<dbReference type="Pfam" id="PF13639">
    <property type="entry name" value="zf-RING_2"/>
    <property type="match status" value="1"/>
</dbReference>
<dbReference type="Gene3D" id="3.30.40.10">
    <property type="entry name" value="Zinc/RING finger domain, C3HC4 (zinc finger)"/>
    <property type="match status" value="1"/>
</dbReference>
<gene>
    <name evidence="3" type="ORF">SCF082_LOCUS33869</name>
</gene>
<dbReference type="PANTHER" id="PTHR22765">
    <property type="entry name" value="RING FINGER AND PROTEASE ASSOCIATED DOMAIN-CONTAINING"/>
    <property type="match status" value="1"/>
</dbReference>
<proteinExistence type="predicted"/>
<reference evidence="3 4" key="1">
    <citation type="submission" date="2024-02" db="EMBL/GenBank/DDBJ databases">
        <authorList>
            <person name="Chen Y."/>
            <person name="Shah S."/>
            <person name="Dougan E. K."/>
            <person name="Thang M."/>
            <person name="Chan C."/>
        </authorList>
    </citation>
    <scope>NUCLEOTIDE SEQUENCE [LARGE SCALE GENOMIC DNA]</scope>
</reference>
<evidence type="ECO:0000313" key="3">
    <source>
        <dbReference type="EMBL" id="CAK9066615.1"/>
    </source>
</evidence>
<dbReference type="PROSITE" id="PS50089">
    <property type="entry name" value="ZF_RING_2"/>
    <property type="match status" value="1"/>
</dbReference>
<dbReference type="InterPro" id="IPR013083">
    <property type="entry name" value="Znf_RING/FYVE/PHD"/>
</dbReference>
<dbReference type="GO" id="GO:0016740">
    <property type="term" value="F:transferase activity"/>
    <property type="evidence" value="ECO:0007669"/>
    <property type="project" value="UniProtKB-KW"/>
</dbReference>
<protein>
    <submittedName>
        <fullName evidence="3">E3 ubiquitin-protein ligase RNF139 (RING finger protein 139) (RING-type E3 ubiquitin transferase RNF139) (Translocation in renal carcinoma on chromosome 8 protein)</fullName>
    </submittedName>
</protein>
<dbReference type="InterPro" id="IPR001841">
    <property type="entry name" value="Znf_RING"/>
</dbReference>
<accession>A0ABP0NS50</accession>
<dbReference type="EMBL" id="CAXAMM010030524">
    <property type="protein sequence ID" value="CAK9066615.1"/>
    <property type="molecule type" value="Genomic_DNA"/>
</dbReference>
<dbReference type="SUPFAM" id="SSF57850">
    <property type="entry name" value="RING/U-box"/>
    <property type="match status" value="1"/>
</dbReference>
<organism evidence="3 4">
    <name type="scientific">Durusdinium trenchii</name>
    <dbReference type="NCBI Taxonomy" id="1381693"/>
    <lineage>
        <taxon>Eukaryota</taxon>
        <taxon>Sar</taxon>
        <taxon>Alveolata</taxon>
        <taxon>Dinophyceae</taxon>
        <taxon>Suessiales</taxon>
        <taxon>Symbiodiniaceae</taxon>
        <taxon>Durusdinium</taxon>
    </lineage>
</organism>
<keyword evidence="1" id="KW-0863">Zinc-finger</keyword>
<comment type="caution">
    <text evidence="3">The sequence shown here is derived from an EMBL/GenBank/DDBJ whole genome shotgun (WGS) entry which is preliminary data.</text>
</comment>
<dbReference type="Proteomes" id="UP001642464">
    <property type="component" value="Unassembled WGS sequence"/>
</dbReference>
<feature type="domain" description="RING-type" evidence="2">
    <location>
        <begin position="145"/>
        <end position="187"/>
    </location>
</feature>
<keyword evidence="1" id="KW-0862">Zinc</keyword>
<evidence type="ECO:0000259" key="2">
    <source>
        <dbReference type="PROSITE" id="PS50089"/>
    </source>
</evidence>
<sequence>MKLFGCLRSPLFGSTGGFRVSLDRVGDEPIGMVATYCPSAPQSQGLVIRDVTADEGSAILRWNQRHPKRQVRPGLAILEVNGCCSTAEMLREVKDSNCLELLLCEHLTPLQSEILSSSRRRSKAIAAVEAVIQEIEVDTEVTEQCAICYEDLTMQVIQLPCGHCFHKSCATKWLASCKAHQRCPLCNQKLEIYT</sequence>
<keyword evidence="4" id="KW-1185">Reference proteome</keyword>